<dbReference type="GeneID" id="104773905"/>
<keyword evidence="1" id="KW-1185">Reference proteome</keyword>
<organism evidence="1 2">
    <name type="scientific">Camelina sativa</name>
    <name type="common">False flax</name>
    <name type="synonym">Myagrum sativum</name>
    <dbReference type="NCBI Taxonomy" id="90675"/>
    <lineage>
        <taxon>Eukaryota</taxon>
        <taxon>Viridiplantae</taxon>
        <taxon>Streptophyta</taxon>
        <taxon>Embryophyta</taxon>
        <taxon>Tracheophyta</taxon>
        <taxon>Spermatophyta</taxon>
        <taxon>Magnoliopsida</taxon>
        <taxon>eudicotyledons</taxon>
        <taxon>Gunneridae</taxon>
        <taxon>Pentapetalae</taxon>
        <taxon>rosids</taxon>
        <taxon>malvids</taxon>
        <taxon>Brassicales</taxon>
        <taxon>Brassicaceae</taxon>
        <taxon>Camelineae</taxon>
        <taxon>Camelina</taxon>
    </lineage>
</organism>
<proteinExistence type="predicted"/>
<accession>A0ABM0Y7S4</accession>
<evidence type="ECO:0000313" key="2">
    <source>
        <dbReference type="RefSeq" id="XP_010496877.1"/>
    </source>
</evidence>
<sequence length="142" mass="15832">MGAYRHLVQTLSGEFTSFSLMKVPRNENASLAALANRSDPDLRCTIPIECVDAPSIDPDSQIAIINDNSVLMEVDEPKEDMTEIAKPPDDWQLEIKLYISEGIIPPDRWAARRLKARSAKYILLDGELFCRSVLLGTKLSVS</sequence>
<gene>
    <name evidence="2" type="primary">LOC104773905</name>
</gene>
<protein>
    <submittedName>
        <fullName evidence="2">Uncharacterized protein LOC104773905</fullName>
    </submittedName>
</protein>
<dbReference type="Proteomes" id="UP000694864">
    <property type="component" value="Unplaced"/>
</dbReference>
<name>A0ABM0Y7S4_CAMSA</name>
<evidence type="ECO:0000313" key="1">
    <source>
        <dbReference type="Proteomes" id="UP000694864"/>
    </source>
</evidence>
<reference evidence="2" key="2">
    <citation type="submission" date="2025-08" db="UniProtKB">
        <authorList>
            <consortium name="RefSeq"/>
        </authorList>
    </citation>
    <scope>IDENTIFICATION</scope>
    <source>
        <tissue evidence="2">Leaf</tissue>
    </source>
</reference>
<dbReference type="RefSeq" id="XP_010496877.1">
    <property type="nucleotide sequence ID" value="XM_010498575.1"/>
</dbReference>
<reference evidence="1" key="1">
    <citation type="journal article" date="2014" name="Nat. Commun.">
        <title>The emerging biofuel crop Camelina sativa retains a highly undifferentiated hexaploid genome structure.</title>
        <authorList>
            <person name="Kagale S."/>
            <person name="Koh C."/>
            <person name="Nixon J."/>
            <person name="Bollina V."/>
            <person name="Clarke W.E."/>
            <person name="Tuteja R."/>
            <person name="Spillane C."/>
            <person name="Robinson S.J."/>
            <person name="Links M.G."/>
            <person name="Clarke C."/>
            <person name="Higgins E.E."/>
            <person name="Huebert T."/>
            <person name="Sharpe A.G."/>
            <person name="Parkin I.A."/>
        </authorList>
    </citation>
    <scope>NUCLEOTIDE SEQUENCE [LARGE SCALE GENOMIC DNA]</scope>
    <source>
        <strain evidence="1">cv. DH55</strain>
    </source>
</reference>